<name>A0AAV2MDN2_KNICA</name>
<accession>A0AAV2MDN2</accession>
<sequence>MAALRLSVRMMCHGSGQSCEDDCLFATRLADRAPACREEMEQRCVAVLSPYCGATAGPTLAVWLRPHSPGLSRCPPGCSAALCKRMVGLSRVGRAARCTVRQD</sequence>
<protein>
    <submittedName>
        <fullName evidence="1">Uncharacterized protein</fullName>
    </submittedName>
</protein>
<dbReference type="Proteomes" id="UP001497482">
    <property type="component" value="Chromosome 7"/>
</dbReference>
<gene>
    <name evidence="1" type="ORF">KC01_LOCUS37904</name>
</gene>
<evidence type="ECO:0000313" key="2">
    <source>
        <dbReference type="Proteomes" id="UP001497482"/>
    </source>
</evidence>
<keyword evidence="2" id="KW-1185">Reference proteome</keyword>
<evidence type="ECO:0000313" key="1">
    <source>
        <dbReference type="EMBL" id="CAL1611498.1"/>
    </source>
</evidence>
<reference evidence="1 2" key="1">
    <citation type="submission" date="2024-04" db="EMBL/GenBank/DDBJ databases">
        <authorList>
            <person name="Waldvogel A.-M."/>
            <person name="Schoenle A."/>
        </authorList>
    </citation>
    <scope>NUCLEOTIDE SEQUENCE [LARGE SCALE GENOMIC DNA]</scope>
</reference>
<proteinExistence type="predicted"/>
<organism evidence="1 2">
    <name type="scientific">Knipowitschia caucasica</name>
    <name type="common">Caucasian dwarf goby</name>
    <name type="synonym">Pomatoschistus caucasicus</name>
    <dbReference type="NCBI Taxonomy" id="637954"/>
    <lineage>
        <taxon>Eukaryota</taxon>
        <taxon>Metazoa</taxon>
        <taxon>Chordata</taxon>
        <taxon>Craniata</taxon>
        <taxon>Vertebrata</taxon>
        <taxon>Euteleostomi</taxon>
        <taxon>Actinopterygii</taxon>
        <taxon>Neopterygii</taxon>
        <taxon>Teleostei</taxon>
        <taxon>Neoteleostei</taxon>
        <taxon>Acanthomorphata</taxon>
        <taxon>Gobiaria</taxon>
        <taxon>Gobiiformes</taxon>
        <taxon>Gobioidei</taxon>
        <taxon>Gobiidae</taxon>
        <taxon>Gobiinae</taxon>
        <taxon>Knipowitschia</taxon>
    </lineage>
</organism>
<dbReference type="AlphaFoldDB" id="A0AAV2MDN2"/>
<dbReference type="EMBL" id="OZ035829">
    <property type="protein sequence ID" value="CAL1611498.1"/>
    <property type="molecule type" value="Genomic_DNA"/>
</dbReference>